<evidence type="ECO:0000313" key="3">
    <source>
        <dbReference type="Proteomes" id="UP000229366"/>
    </source>
</evidence>
<sequence>MIKQSLLTVLIVSSFNAMAAPLAYKDGMMGMADYSKTSTDLGFNYSVTAKDAIGITSVYQQTDSSSRTSLTNELAYTRLAHRWNLSDAQANVWLFLGAGEMKTNQSATTKPTVSPGIQVDYETTRIYGAATVKSSFANNASSINTSFRTGFSFYETNYDEAQPWLIIEARRMSFVSPKYEYTPMLRIIDKSYFLELGANLQGQPRINFMYTY</sequence>
<feature type="chain" id="PRO_5014604984" description="DUF481 domain-containing protein" evidence="1">
    <location>
        <begin position="20"/>
        <end position="212"/>
    </location>
</feature>
<evidence type="ECO:0008006" key="4">
    <source>
        <dbReference type="Google" id="ProtNLM"/>
    </source>
</evidence>
<name>A0A2M8VZT5_9BURK</name>
<dbReference type="AlphaFoldDB" id="A0A2M8VZT5"/>
<dbReference type="RefSeq" id="WP_232725918.1">
    <property type="nucleotide sequence ID" value="NZ_CBCSBW010000001.1"/>
</dbReference>
<proteinExistence type="predicted"/>
<reference evidence="2 3" key="1">
    <citation type="submission" date="2017-11" db="EMBL/GenBank/DDBJ databases">
        <title>Genomic Encyclopedia of Type Strains, Phase III (KMG-III): the genomes of soil and plant-associated and newly described type strains.</title>
        <authorList>
            <person name="Whitman W."/>
        </authorList>
    </citation>
    <scope>NUCLEOTIDE SEQUENCE [LARGE SCALE GENOMIC DNA]</scope>
    <source>
        <strain evidence="2 3">UB-Domo-W1</strain>
    </source>
</reference>
<dbReference type="EMBL" id="PGTX01000001">
    <property type="protein sequence ID" value="PJI83359.1"/>
    <property type="molecule type" value="Genomic_DNA"/>
</dbReference>
<keyword evidence="3" id="KW-1185">Reference proteome</keyword>
<protein>
    <recommendedName>
        <fullName evidence="4">DUF481 domain-containing protein</fullName>
    </recommendedName>
</protein>
<gene>
    <name evidence="2" type="ORF">B0G85_0756</name>
</gene>
<evidence type="ECO:0000313" key="2">
    <source>
        <dbReference type="EMBL" id="PJI83359.1"/>
    </source>
</evidence>
<accession>A0A2M8VZT5</accession>
<comment type="caution">
    <text evidence="2">The sequence shown here is derived from an EMBL/GenBank/DDBJ whole genome shotgun (WGS) entry which is preliminary data.</text>
</comment>
<dbReference type="Proteomes" id="UP000229366">
    <property type="component" value="Unassembled WGS sequence"/>
</dbReference>
<evidence type="ECO:0000256" key="1">
    <source>
        <dbReference type="SAM" id="SignalP"/>
    </source>
</evidence>
<organism evidence="2 3">
    <name type="scientific">Polynucleobacter brandtiae</name>
    <dbReference type="NCBI Taxonomy" id="1938816"/>
    <lineage>
        <taxon>Bacteria</taxon>
        <taxon>Pseudomonadati</taxon>
        <taxon>Pseudomonadota</taxon>
        <taxon>Betaproteobacteria</taxon>
        <taxon>Burkholderiales</taxon>
        <taxon>Burkholderiaceae</taxon>
        <taxon>Polynucleobacter</taxon>
    </lineage>
</organism>
<feature type="signal peptide" evidence="1">
    <location>
        <begin position="1"/>
        <end position="19"/>
    </location>
</feature>
<keyword evidence="1" id="KW-0732">Signal</keyword>